<dbReference type="Proteomes" id="UP000639973">
    <property type="component" value="Unassembled WGS sequence"/>
</dbReference>
<accession>A0ABQ2G1M8</accession>
<name>A0ABQ2G1M8_9DEIO</name>
<comment type="caution">
    <text evidence="2">The sequence shown here is derived from an EMBL/GenBank/DDBJ whole genome shotgun (WGS) entry which is preliminary data.</text>
</comment>
<organism evidence="2 3">
    <name type="scientific">Deinococcus aerolatus</name>
    <dbReference type="NCBI Taxonomy" id="522487"/>
    <lineage>
        <taxon>Bacteria</taxon>
        <taxon>Thermotogati</taxon>
        <taxon>Deinococcota</taxon>
        <taxon>Deinococci</taxon>
        <taxon>Deinococcales</taxon>
        <taxon>Deinococcaceae</taxon>
        <taxon>Deinococcus</taxon>
    </lineage>
</organism>
<evidence type="ECO:0000256" key="1">
    <source>
        <dbReference type="SAM" id="MobiDB-lite"/>
    </source>
</evidence>
<protein>
    <submittedName>
        <fullName evidence="2">Uncharacterized protein</fullName>
    </submittedName>
</protein>
<dbReference type="EMBL" id="BMOL01000001">
    <property type="protein sequence ID" value="GGL70354.1"/>
    <property type="molecule type" value="Genomic_DNA"/>
</dbReference>
<gene>
    <name evidence="2" type="ORF">GCM10010840_05530</name>
</gene>
<keyword evidence="3" id="KW-1185">Reference proteome</keyword>
<feature type="region of interest" description="Disordered" evidence="1">
    <location>
        <begin position="1"/>
        <end position="96"/>
    </location>
</feature>
<evidence type="ECO:0000313" key="2">
    <source>
        <dbReference type="EMBL" id="GGL70354.1"/>
    </source>
</evidence>
<dbReference type="RefSeq" id="WP_188968864.1">
    <property type="nucleotide sequence ID" value="NZ_BMOL01000001.1"/>
</dbReference>
<reference evidence="3" key="1">
    <citation type="journal article" date="2019" name="Int. J. Syst. Evol. Microbiol.">
        <title>The Global Catalogue of Microorganisms (GCM) 10K type strain sequencing project: providing services to taxonomists for standard genome sequencing and annotation.</title>
        <authorList>
            <consortium name="The Broad Institute Genomics Platform"/>
            <consortium name="The Broad Institute Genome Sequencing Center for Infectious Disease"/>
            <person name="Wu L."/>
            <person name="Ma J."/>
        </authorList>
    </citation>
    <scope>NUCLEOTIDE SEQUENCE [LARGE SCALE GENOMIC DNA]</scope>
    <source>
        <strain evidence="3">JCM 15442</strain>
    </source>
</reference>
<evidence type="ECO:0000313" key="3">
    <source>
        <dbReference type="Proteomes" id="UP000639973"/>
    </source>
</evidence>
<sequence length="96" mass="9935">MTDSSDRYGSKPLGKSVEEVEAGESNRVNSPVPGEQVRHDQQEVAVVPAVTNSNTSTTPGVIAPDALLTDSVAADERRDRAQAGPGAGQTSENSEG</sequence>
<proteinExistence type="predicted"/>
<feature type="compositionally biased region" description="Polar residues" evidence="1">
    <location>
        <begin position="50"/>
        <end position="59"/>
    </location>
</feature>